<name>A0A0D8ZMF6_9CYAN</name>
<keyword evidence="2" id="KW-1185">Reference proteome</keyword>
<organism evidence="1 2">
    <name type="scientific">Aliterella atlantica CENA595</name>
    <dbReference type="NCBI Taxonomy" id="1618023"/>
    <lineage>
        <taxon>Bacteria</taxon>
        <taxon>Bacillati</taxon>
        <taxon>Cyanobacteriota</taxon>
        <taxon>Cyanophyceae</taxon>
        <taxon>Chroococcidiopsidales</taxon>
        <taxon>Aliterellaceae</taxon>
        <taxon>Aliterella</taxon>
    </lineage>
</organism>
<dbReference type="AlphaFoldDB" id="A0A0D8ZMF6"/>
<dbReference type="STRING" id="1618023.UH38_22595"/>
<evidence type="ECO:0000313" key="2">
    <source>
        <dbReference type="Proteomes" id="UP000032452"/>
    </source>
</evidence>
<evidence type="ECO:0000313" key="1">
    <source>
        <dbReference type="EMBL" id="KJH69624.1"/>
    </source>
</evidence>
<dbReference type="Proteomes" id="UP000032452">
    <property type="component" value="Unassembled WGS sequence"/>
</dbReference>
<comment type="caution">
    <text evidence="1">The sequence shown here is derived from an EMBL/GenBank/DDBJ whole genome shotgun (WGS) entry which is preliminary data.</text>
</comment>
<protein>
    <submittedName>
        <fullName evidence="1">Uncharacterized protein</fullName>
    </submittedName>
</protein>
<proteinExistence type="predicted"/>
<dbReference type="EMBL" id="JYON01000037">
    <property type="protein sequence ID" value="KJH69624.1"/>
    <property type="molecule type" value="Genomic_DNA"/>
</dbReference>
<accession>A0A0D8ZMF6</accession>
<reference evidence="1 2" key="1">
    <citation type="submission" date="2015-02" db="EMBL/GenBank/DDBJ databases">
        <title>Draft genome of a novel marine cyanobacterium (Chroococcales) isolated from South Atlantic Ocean.</title>
        <authorList>
            <person name="Rigonato J."/>
            <person name="Alvarenga D.O."/>
            <person name="Branco L.H."/>
            <person name="Varani A.M."/>
            <person name="Brandini F.P."/>
            <person name="Fiore M.F."/>
        </authorList>
    </citation>
    <scope>NUCLEOTIDE SEQUENCE [LARGE SCALE GENOMIC DNA]</scope>
    <source>
        <strain evidence="1 2">CENA595</strain>
    </source>
</reference>
<sequence>MEVKAVKFICTLPEQKHYQPVQSTTPEQYIWVDKASNLIRIVAPVPDPWKRKWVVLPTINRSKNDTERYPNKLSLRCFALDESNQDAPKGSIEREVMHGKFTHSQNSPVLFYSFPLEENKKTYGHSIIQQWLVYAFFEL</sequence>
<gene>
    <name evidence="1" type="ORF">UH38_22595</name>
</gene>